<dbReference type="RefSeq" id="WP_106195631.1">
    <property type="nucleotide sequence ID" value="NZ_PVTO01000028.1"/>
</dbReference>
<dbReference type="InterPro" id="IPR006300">
    <property type="entry name" value="FlgB"/>
</dbReference>
<keyword evidence="9" id="KW-1185">Reference proteome</keyword>
<dbReference type="OrthoDB" id="9792068at2"/>
<dbReference type="GO" id="GO:0071978">
    <property type="term" value="P:bacterial-type flagellum-dependent swarming motility"/>
    <property type="evidence" value="ECO:0007669"/>
    <property type="project" value="TreeGrafter"/>
</dbReference>
<evidence type="ECO:0000259" key="7">
    <source>
        <dbReference type="Pfam" id="PF00460"/>
    </source>
</evidence>
<keyword evidence="8" id="KW-0282">Flagellum</keyword>
<dbReference type="Proteomes" id="UP000238205">
    <property type="component" value="Unassembled WGS sequence"/>
</dbReference>
<dbReference type="PROSITE" id="PS00588">
    <property type="entry name" value="FLAGELLA_BB_ROD"/>
    <property type="match status" value="1"/>
</dbReference>
<keyword evidence="8" id="KW-0966">Cell projection</keyword>
<dbReference type="AlphaFoldDB" id="A0A2T0VYP3"/>
<keyword evidence="4 6" id="KW-0975">Bacterial flagellum</keyword>
<comment type="caution">
    <text evidence="8">The sequence shown here is derived from an EMBL/GenBank/DDBJ whole genome shotgun (WGS) entry which is preliminary data.</text>
</comment>
<comment type="subunit">
    <text evidence="6">The basal body constitutes a major portion of the flagellar organelle and consists of a number of rings mounted on a central rod.</text>
</comment>
<evidence type="ECO:0000256" key="5">
    <source>
        <dbReference type="ARBA" id="ARBA00024934"/>
    </source>
</evidence>
<accession>A0A2T0VYP3</accession>
<feature type="domain" description="Flagellar basal body rod protein N-terminal" evidence="7">
    <location>
        <begin position="13"/>
        <end position="38"/>
    </location>
</feature>
<reference evidence="8 9" key="1">
    <citation type="submission" date="2018-03" db="EMBL/GenBank/DDBJ databases">
        <title>Genomic Encyclopedia of Archaeal and Bacterial Type Strains, Phase II (KMG-II): from individual species to whole genera.</title>
        <authorList>
            <person name="Goeker M."/>
        </authorList>
    </citation>
    <scope>NUCLEOTIDE SEQUENCE [LARGE SCALE GENOMIC DNA]</scope>
    <source>
        <strain evidence="8 9">DSM 13175</strain>
    </source>
</reference>
<proteinExistence type="inferred from homology"/>
<dbReference type="NCBIfam" id="TIGR01396">
    <property type="entry name" value="FlgB"/>
    <property type="match status" value="1"/>
</dbReference>
<dbReference type="PIRSF" id="PIRSF002889">
    <property type="entry name" value="Rod_FlgB"/>
    <property type="match status" value="1"/>
</dbReference>
<dbReference type="Pfam" id="PF00460">
    <property type="entry name" value="Flg_bb_rod"/>
    <property type="match status" value="1"/>
</dbReference>
<evidence type="ECO:0000256" key="3">
    <source>
        <dbReference type="ARBA" id="ARBA00014376"/>
    </source>
</evidence>
<evidence type="ECO:0000313" key="8">
    <source>
        <dbReference type="EMBL" id="PRY77497.1"/>
    </source>
</evidence>
<organism evidence="8 9">
    <name type="scientific">Alkalibacterium olivapovliticus</name>
    <dbReference type="NCBI Taxonomy" id="99907"/>
    <lineage>
        <taxon>Bacteria</taxon>
        <taxon>Bacillati</taxon>
        <taxon>Bacillota</taxon>
        <taxon>Bacilli</taxon>
        <taxon>Lactobacillales</taxon>
        <taxon>Carnobacteriaceae</taxon>
        <taxon>Alkalibacterium</taxon>
    </lineage>
</organism>
<sequence>MMFTGSTINLMKNALDASSLRQEMISSNLSNVNTPGYKAKRVEFEDVLKQTMDGSAMRSTHADHFGVSDLSNIKPQIKEQTGNRINEDGNNVAIDTEMAELSANALYYQALTTQMSNHYSSIRSVLR</sequence>
<evidence type="ECO:0000256" key="2">
    <source>
        <dbReference type="ARBA" id="ARBA00009677"/>
    </source>
</evidence>
<dbReference type="EMBL" id="PVTO01000028">
    <property type="protein sequence ID" value="PRY77497.1"/>
    <property type="molecule type" value="Genomic_DNA"/>
</dbReference>
<dbReference type="InterPro" id="IPR001444">
    <property type="entry name" value="Flag_bb_rod_N"/>
</dbReference>
<dbReference type="InterPro" id="IPR019776">
    <property type="entry name" value="Flagellar_basal_body_rod_CS"/>
</dbReference>
<gene>
    <name evidence="8" type="ORF">CLV38_12810</name>
</gene>
<evidence type="ECO:0000256" key="6">
    <source>
        <dbReference type="PIRNR" id="PIRNR002889"/>
    </source>
</evidence>
<name>A0A2T0VYP3_9LACT</name>
<evidence type="ECO:0000256" key="4">
    <source>
        <dbReference type="ARBA" id="ARBA00023143"/>
    </source>
</evidence>
<dbReference type="PANTHER" id="PTHR30435:SF12">
    <property type="entry name" value="FLAGELLAR BASAL BODY ROD PROTEIN FLGB"/>
    <property type="match status" value="1"/>
</dbReference>
<evidence type="ECO:0000256" key="1">
    <source>
        <dbReference type="ARBA" id="ARBA00004117"/>
    </source>
</evidence>
<keyword evidence="8" id="KW-0969">Cilium</keyword>
<protein>
    <recommendedName>
        <fullName evidence="3 6">Flagellar basal body rod protein FlgB</fullName>
    </recommendedName>
</protein>
<evidence type="ECO:0000313" key="9">
    <source>
        <dbReference type="Proteomes" id="UP000238205"/>
    </source>
</evidence>
<comment type="function">
    <text evidence="5 6">Structural component of flagellum, the bacterial motility apparatus. Part of the rod structure of flagellar basal body.</text>
</comment>
<comment type="subcellular location">
    <subcellularLocation>
        <location evidence="1 6">Bacterial flagellum basal body</location>
    </subcellularLocation>
</comment>
<dbReference type="PANTHER" id="PTHR30435">
    <property type="entry name" value="FLAGELLAR PROTEIN"/>
    <property type="match status" value="1"/>
</dbReference>
<comment type="similarity">
    <text evidence="2 6">Belongs to the flagella basal body rod proteins family.</text>
</comment>
<dbReference type="GO" id="GO:0030694">
    <property type="term" value="C:bacterial-type flagellum basal body, rod"/>
    <property type="evidence" value="ECO:0007669"/>
    <property type="project" value="InterPro"/>
</dbReference>